<dbReference type="InterPro" id="IPR011990">
    <property type="entry name" value="TPR-like_helical_dom_sf"/>
</dbReference>
<feature type="compositionally biased region" description="Polar residues" evidence="1">
    <location>
        <begin position="255"/>
        <end position="272"/>
    </location>
</feature>
<accession>A0AAN8MJ47</accession>
<dbReference type="InterPro" id="IPR024812">
    <property type="entry name" value="TPR_24"/>
</dbReference>
<dbReference type="SMART" id="SM00028">
    <property type="entry name" value="TPR"/>
    <property type="match status" value="2"/>
</dbReference>
<protein>
    <recommendedName>
        <fullName evidence="4">Tetratricopeptide repeat protein 24</fullName>
    </recommendedName>
</protein>
<comment type="caution">
    <text evidence="2">The sequence shown here is derived from an EMBL/GenBank/DDBJ whole genome shotgun (WGS) entry which is preliminary data.</text>
</comment>
<feature type="compositionally biased region" description="Basic and acidic residues" evidence="1">
    <location>
        <begin position="245"/>
        <end position="254"/>
    </location>
</feature>
<dbReference type="Pfam" id="PF13181">
    <property type="entry name" value="TPR_8"/>
    <property type="match status" value="1"/>
</dbReference>
<keyword evidence="3" id="KW-1185">Reference proteome</keyword>
<evidence type="ECO:0000256" key="1">
    <source>
        <dbReference type="SAM" id="MobiDB-lite"/>
    </source>
</evidence>
<dbReference type="EMBL" id="JAGTTL010000002">
    <property type="protein sequence ID" value="KAK6326402.1"/>
    <property type="molecule type" value="Genomic_DNA"/>
</dbReference>
<feature type="region of interest" description="Disordered" evidence="1">
    <location>
        <begin position="147"/>
        <end position="284"/>
    </location>
</feature>
<dbReference type="PANTHER" id="PTHR47050:SF2">
    <property type="entry name" value="TETRATRICOPEPTIDE REPEAT PROTEIN 24"/>
    <property type="match status" value="1"/>
</dbReference>
<gene>
    <name evidence="2" type="ORF">J4Q44_G00020470</name>
</gene>
<evidence type="ECO:0008006" key="4">
    <source>
        <dbReference type="Google" id="ProtNLM"/>
    </source>
</evidence>
<dbReference type="Proteomes" id="UP001356427">
    <property type="component" value="Unassembled WGS sequence"/>
</dbReference>
<organism evidence="2 3">
    <name type="scientific">Coregonus suidteri</name>
    <dbReference type="NCBI Taxonomy" id="861788"/>
    <lineage>
        <taxon>Eukaryota</taxon>
        <taxon>Metazoa</taxon>
        <taxon>Chordata</taxon>
        <taxon>Craniata</taxon>
        <taxon>Vertebrata</taxon>
        <taxon>Euteleostomi</taxon>
        <taxon>Actinopterygii</taxon>
        <taxon>Neopterygii</taxon>
        <taxon>Teleostei</taxon>
        <taxon>Protacanthopterygii</taxon>
        <taxon>Salmoniformes</taxon>
        <taxon>Salmonidae</taxon>
        <taxon>Coregoninae</taxon>
        <taxon>Coregonus</taxon>
    </lineage>
</organism>
<sequence length="298" mass="32726">MGTYRMLTTAPLSDSHTGSLGSRRAQGRCFSNLAFALSQLGEHEEAAENYLHALQAFKDTDDYKGQWQACEGLGEARFKLRDLERATLYYKQALGLLSKCKDSSSSVQERLVNKLSEALQHRLSLTIPGKPQRGLGPRLHTQNRKAVLNGHRAKNEPQVSGAGSTEVSTEEQGKEEEAPGPDGEQAHTVTMGEAGDSQSPVTGSLTEQPGYLTVLPGANRNLNNTYEQPDPHYQTPSDHPGLTQQREHLYESIKPRTTQTNSETPLSESSEVPPTGVSDNEETIPLLKKWKSQICTVM</sequence>
<reference evidence="2 3" key="1">
    <citation type="submission" date="2021-04" db="EMBL/GenBank/DDBJ databases">
        <authorList>
            <person name="De Guttry C."/>
            <person name="Zahm M."/>
            <person name="Klopp C."/>
            <person name="Cabau C."/>
            <person name="Louis A."/>
            <person name="Berthelot C."/>
            <person name="Parey E."/>
            <person name="Roest Crollius H."/>
            <person name="Montfort J."/>
            <person name="Robinson-Rechavi M."/>
            <person name="Bucao C."/>
            <person name="Bouchez O."/>
            <person name="Gislard M."/>
            <person name="Lluch J."/>
            <person name="Milhes M."/>
            <person name="Lampietro C."/>
            <person name="Lopez Roques C."/>
            <person name="Donnadieu C."/>
            <person name="Braasch I."/>
            <person name="Desvignes T."/>
            <person name="Postlethwait J."/>
            <person name="Bobe J."/>
            <person name="Wedekind C."/>
            <person name="Guiguen Y."/>
        </authorList>
    </citation>
    <scope>NUCLEOTIDE SEQUENCE [LARGE SCALE GENOMIC DNA]</scope>
    <source>
        <strain evidence="2">Cs_M1</strain>
        <tissue evidence="2">Blood</tissue>
    </source>
</reference>
<dbReference type="AlphaFoldDB" id="A0AAN8MJ47"/>
<name>A0AAN8MJ47_9TELE</name>
<dbReference type="InterPro" id="IPR019734">
    <property type="entry name" value="TPR_rpt"/>
</dbReference>
<dbReference type="Gene3D" id="1.25.40.10">
    <property type="entry name" value="Tetratricopeptide repeat domain"/>
    <property type="match status" value="1"/>
</dbReference>
<feature type="compositionally biased region" description="Polar residues" evidence="1">
    <location>
        <begin position="157"/>
        <end position="167"/>
    </location>
</feature>
<proteinExistence type="predicted"/>
<feature type="compositionally biased region" description="Polar residues" evidence="1">
    <location>
        <begin position="196"/>
        <end position="207"/>
    </location>
</feature>
<evidence type="ECO:0000313" key="3">
    <source>
        <dbReference type="Proteomes" id="UP001356427"/>
    </source>
</evidence>
<evidence type="ECO:0000313" key="2">
    <source>
        <dbReference type="EMBL" id="KAK6326402.1"/>
    </source>
</evidence>
<dbReference type="SUPFAM" id="SSF48452">
    <property type="entry name" value="TPR-like"/>
    <property type="match status" value="1"/>
</dbReference>
<dbReference type="PANTHER" id="PTHR47050">
    <property type="entry name" value="TETRATRICOPEPTIDE REPEAT PROTEIN 24"/>
    <property type="match status" value="1"/>
</dbReference>